<evidence type="ECO:0000313" key="1">
    <source>
        <dbReference type="EMBL" id="KAJ7369452.1"/>
    </source>
</evidence>
<sequence length="81" mass="9187">MKLKKETAEAGNKSALGTEGLEMLKGLEKGVEEILIPICIARQEMTRLERVKRNRNISWRGSKISGFREISVRSELFAEHS</sequence>
<dbReference type="AlphaFoldDB" id="A0A9W9YU01"/>
<reference evidence="1" key="1">
    <citation type="submission" date="2023-01" db="EMBL/GenBank/DDBJ databases">
        <title>Genome assembly of the deep-sea coral Lophelia pertusa.</title>
        <authorList>
            <person name="Herrera S."/>
            <person name="Cordes E."/>
        </authorList>
    </citation>
    <scope>NUCLEOTIDE SEQUENCE</scope>
    <source>
        <strain evidence="1">USNM1676648</strain>
        <tissue evidence="1">Polyp</tissue>
    </source>
</reference>
<comment type="caution">
    <text evidence="1">The sequence shown here is derived from an EMBL/GenBank/DDBJ whole genome shotgun (WGS) entry which is preliminary data.</text>
</comment>
<keyword evidence="2" id="KW-1185">Reference proteome</keyword>
<evidence type="ECO:0000313" key="2">
    <source>
        <dbReference type="Proteomes" id="UP001163046"/>
    </source>
</evidence>
<proteinExistence type="predicted"/>
<protein>
    <submittedName>
        <fullName evidence="1">Uncharacterized protein</fullName>
    </submittedName>
</protein>
<organism evidence="1 2">
    <name type="scientific">Desmophyllum pertusum</name>
    <dbReference type="NCBI Taxonomy" id="174260"/>
    <lineage>
        <taxon>Eukaryota</taxon>
        <taxon>Metazoa</taxon>
        <taxon>Cnidaria</taxon>
        <taxon>Anthozoa</taxon>
        <taxon>Hexacorallia</taxon>
        <taxon>Scleractinia</taxon>
        <taxon>Caryophylliina</taxon>
        <taxon>Caryophylliidae</taxon>
        <taxon>Desmophyllum</taxon>
    </lineage>
</organism>
<dbReference type="Proteomes" id="UP001163046">
    <property type="component" value="Unassembled WGS sequence"/>
</dbReference>
<name>A0A9W9YU01_9CNID</name>
<gene>
    <name evidence="1" type="ORF">OS493_038831</name>
</gene>
<dbReference type="EMBL" id="MU826950">
    <property type="protein sequence ID" value="KAJ7369452.1"/>
    <property type="molecule type" value="Genomic_DNA"/>
</dbReference>
<accession>A0A9W9YU01</accession>